<evidence type="ECO:0000256" key="3">
    <source>
        <dbReference type="SAM" id="MobiDB-lite"/>
    </source>
</evidence>
<evidence type="ECO:0000259" key="4">
    <source>
        <dbReference type="PROSITE" id="PS51525"/>
    </source>
</evidence>
<evidence type="ECO:0000256" key="2">
    <source>
        <dbReference type="ARBA" id="ARBA00023163"/>
    </source>
</evidence>
<reference evidence="5" key="1">
    <citation type="submission" date="2021-01" db="EMBL/GenBank/DDBJ databases">
        <authorList>
            <person name="Bezrukov I."/>
        </authorList>
    </citation>
    <scope>NUCLEOTIDE SEQUENCE</scope>
</reference>
<dbReference type="EMBL" id="LR999455">
    <property type="protein sequence ID" value="CAE6069657.1"/>
    <property type="molecule type" value="Genomic_DNA"/>
</dbReference>
<feature type="compositionally biased region" description="Low complexity" evidence="3">
    <location>
        <begin position="39"/>
        <end position="58"/>
    </location>
</feature>
<sequence>MTSDEALAVGDEASGPSLAPVPSSDDGDMSGVGDGGEEAVGASDELVGPSEESPELESGLEAGVLADDDFGGFAVLPLFEDGEGLGVPVEFFLAMVGAAVGAEVGAEAVGGDFGDAAAAGEGEVEFFSPLDFGEFAGVGGSAANTAVTANAATARDRSLSVISAVFIEAMPKRTAEARPSSSEVQRNKPDTFGNYRSQVAELLSQGERISHHDQQQQANERHSQSVIGAGMSNIEKENLNVLLRQCVRNLTPEVDEMQECVCSLYLISQLGNKCQSSSPSNLVPEESGGAREDDIQLLLRSDPDMVKNITSQYSNVLLSKLDNMQQELEKLLDDVVATCRPMTRGEIRELQKSIKELPERNLNRVAEIVGSHYITSDKDFNDNVIVNLDQADNIMLWRLHFYVRAVKSAQKLAP</sequence>
<keyword evidence="2" id="KW-0804">Transcription</keyword>
<keyword evidence="1" id="KW-0805">Transcription regulation</keyword>
<dbReference type="Pfam" id="PF17035">
    <property type="entry name" value="BET"/>
    <property type="match status" value="1"/>
</dbReference>
<organism evidence="5 6">
    <name type="scientific">Arabidopsis arenosa</name>
    <name type="common">Sand rock-cress</name>
    <name type="synonym">Cardaminopsis arenosa</name>
    <dbReference type="NCBI Taxonomy" id="38785"/>
    <lineage>
        <taxon>Eukaryota</taxon>
        <taxon>Viridiplantae</taxon>
        <taxon>Streptophyta</taxon>
        <taxon>Embryophyta</taxon>
        <taxon>Tracheophyta</taxon>
        <taxon>Spermatophyta</taxon>
        <taxon>Magnoliopsida</taxon>
        <taxon>eudicotyledons</taxon>
        <taxon>Gunneridae</taxon>
        <taxon>Pentapetalae</taxon>
        <taxon>rosids</taxon>
        <taxon>malvids</taxon>
        <taxon>Brassicales</taxon>
        <taxon>Brassicaceae</taxon>
        <taxon>Camelineae</taxon>
        <taxon>Arabidopsis</taxon>
    </lineage>
</organism>
<dbReference type="PROSITE" id="PS51525">
    <property type="entry name" value="NET"/>
    <property type="match status" value="1"/>
</dbReference>
<protein>
    <recommendedName>
        <fullName evidence="4">NET domain-containing protein</fullName>
    </recommendedName>
</protein>
<dbReference type="PANTHER" id="PTHR45926">
    <property type="entry name" value="OSJNBA0053K19.4 PROTEIN"/>
    <property type="match status" value="1"/>
</dbReference>
<evidence type="ECO:0000313" key="6">
    <source>
        <dbReference type="Proteomes" id="UP000682877"/>
    </source>
</evidence>
<dbReference type="InterPro" id="IPR027353">
    <property type="entry name" value="NET_dom"/>
</dbReference>
<dbReference type="Proteomes" id="UP000682877">
    <property type="component" value="Chromosome 5"/>
</dbReference>
<feature type="domain" description="NET" evidence="4">
    <location>
        <begin position="332"/>
        <end position="414"/>
    </location>
</feature>
<proteinExistence type="predicted"/>
<dbReference type="InterPro" id="IPR038336">
    <property type="entry name" value="NET_sf"/>
</dbReference>
<evidence type="ECO:0000256" key="1">
    <source>
        <dbReference type="ARBA" id="ARBA00023015"/>
    </source>
</evidence>
<feature type="region of interest" description="Disordered" evidence="3">
    <location>
        <begin position="1"/>
        <end position="58"/>
    </location>
</feature>
<dbReference type="Gene3D" id="1.20.1270.220">
    <property type="match status" value="1"/>
</dbReference>
<evidence type="ECO:0000313" key="5">
    <source>
        <dbReference type="EMBL" id="CAE6069657.1"/>
    </source>
</evidence>
<gene>
    <name evidence="5" type="ORF">AARE701A_LOCUS12118</name>
</gene>
<accession>A0A8S2AB94</accession>
<keyword evidence="6" id="KW-1185">Reference proteome</keyword>
<name>A0A8S2AB94_ARAAE</name>
<dbReference type="AlphaFoldDB" id="A0A8S2AB94"/>